<feature type="domain" description="EF-hand" evidence="4">
    <location>
        <begin position="189"/>
        <end position="224"/>
    </location>
</feature>
<evidence type="ECO:0000256" key="1">
    <source>
        <dbReference type="ARBA" id="ARBA00022723"/>
    </source>
</evidence>
<keyword evidence="3" id="KW-0106">Calcium</keyword>
<dbReference type="CDD" id="cd00051">
    <property type="entry name" value="EFh"/>
    <property type="match status" value="1"/>
</dbReference>
<dbReference type="PANTHER" id="PTHR10891">
    <property type="entry name" value="EF-HAND CALCIUM-BINDING DOMAIN CONTAINING PROTEIN"/>
    <property type="match status" value="1"/>
</dbReference>
<dbReference type="SUPFAM" id="SSF47473">
    <property type="entry name" value="EF-hand"/>
    <property type="match status" value="1"/>
</dbReference>
<dbReference type="AlphaFoldDB" id="A0A0M0K2M0"/>
<dbReference type="OrthoDB" id="191686at2759"/>
<sequence>MTSWFQLADKDGDGCEISLVDFVRFSLSMAAIVSGAGMLDIFSSYDRDQSGFLGAKEFESAAADMGFGKHAPELFDELAVMDETGALPPRLDYLQFVRESRPAKGTSRTMREFIKAVDSHVRANLNFDTSGWRFSAHDPPSVRASLRALLGAHGLTLSDLFTKLDTSGNNVLTRAELRSSMIVSLGFHGPREVIDELFDTLDDDGSGSISFTEMNSWYRGRDLSAKQARH</sequence>
<dbReference type="InterPro" id="IPR039647">
    <property type="entry name" value="EF_hand_pair_protein_CML-like"/>
</dbReference>
<proteinExistence type="predicted"/>
<keyword evidence="2" id="KW-0677">Repeat</keyword>
<reference evidence="6" key="1">
    <citation type="journal article" date="2015" name="PLoS Genet.">
        <title>Genome Sequence and Transcriptome Analyses of Chrysochromulina tobin: Metabolic Tools for Enhanced Algal Fitness in the Prominent Order Prymnesiales (Haptophyceae).</title>
        <authorList>
            <person name="Hovde B.T."/>
            <person name="Deodato C.R."/>
            <person name="Hunsperger H.M."/>
            <person name="Ryken S.A."/>
            <person name="Yost W."/>
            <person name="Jha R.K."/>
            <person name="Patterson J."/>
            <person name="Monnat R.J. Jr."/>
            <person name="Barlow S.B."/>
            <person name="Starkenburg S.R."/>
            <person name="Cattolico R.A."/>
        </authorList>
    </citation>
    <scope>NUCLEOTIDE SEQUENCE</scope>
    <source>
        <strain evidence="6">CCMP291</strain>
    </source>
</reference>
<keyword evidence="6" id="KW-1185">Reference proteome</keyword>
<evidence type="ECO:0000256" key="2">
    <source>
        <dbReference type="ARBA" id="ARBA00022737"/>
    </source>
</evidence>
<comment type="caution">
    <text evidence="5">The sequence shown here is derived from an EMBL/GenBank/DDBJ whole genome shotgun (WGS) entry which is preliminary data.</text>
</comment>
<dbReference type="InterPro" id="IPR018247">
    <property type="entry name" value="EF_Hand_1_Ca_BS"/>
</dbReference>
<feature type="domain" description="EF-hand" evidence="4">
    <location>
        <begin position="33"/>
        <end position="68"/>
    </location>
</feature>
<dbReference type="EMBL" id="JWZX01001613">
    <property type="protein sequence ID" value="KOO33049.1"/>
    <property type="molecule type" value="Genomic_DNA"/>
</dbReference>
<dbReference type="InterPro" id="IPR002048">
    <property type="entry name" value="EF_hand_dom"/>
</dbReference>
<dbReference type="PROSITE" id="PS00018">
    <property type="entry name" value="EF_HAND_1"/>
    <property type="match status" value="3"/>
</dbReference>
<name>A0A0M0K2M0_9EUKA</name>
<evidence type="ECO:0000259" key="4">
    <source>
        <dbReference type="PROSITE" id="PS50222"/>
    </source>
</evidence>
<accession>A0A0M0K2M0</accession>
<evidence type="ECO:0000313" key="5">
    <source>
        <dbReference type="EMBL" id="KOO33049.1"/>
    </source>
</evidence>
<dbReference type="Pfam" id="PF13202">
    <property type="entry name" value="EF-hand_5"/>
    <property type="match status" value="1"/>
</dbReference>
<dbReference type="Gene3D" id="1.10.238.10">
    <property type="entry name" value="EF-hand"/>
    <property type="match status" value="2"/>
</dbReference>
<evidence type="ECO:0000256" key="3">
    <source>
        <dbReference type="ARBA" id="ARBA00022837"/>
    </source>
</evidence>
<dbReference type="PROSITE" id="PS50222">
    <property type="entry name" value="EF_HAND_2"/>
    <property type="match status" value="2"/>
</dbReference>
<protein>
    <recommendedName>
        <fullName evidence="4">EF-hand domain-containing protein</fullName>
    </recommendedName>
</protein>
<dbReference type="GO" id="GO:0005509">
    <property type="term" value="F:calcium ion binding"/>
    <property type="evidence" value="ECO:0007669"/>
    <property type="project" value="InterPro"/>
</dbReference>
<dbReference type="InterPro" id="IPR011992">
    <property type="entry name" value="EF-hand-dom_pair"/>
</dbReference>
<dbReference type="SMART" id="SM00054">
    <property type="entry name" value="EFh"/>
    <property type="match status" value="3"/>
</dbReference>
<dbReference type="Proteomes" id="UP000037460">
    <property type="component" value="Unassembled WGS sequence"/>
</dbReference>
<dbReference type="Pfam" id="PF13499">
    <property type="entry name" value="EF-hand_7"/>
    <property type="match status" value="1"/>
</dbReference>
<organism evidence="5 6">
    <name type="scientific">Chrysochromulina tobinii</name>
    <dbReference type="NCBI Taxonomy" id="1460289"/>
    <lineage>
        <taxon>Eukaryota</taxon>
        <taxon>Haptista</taxon>
        <taxon>Haptophyta</taxon>
        <taxon>Prymnesiophyceae</taxon>
        <taxon>Prymnesiales</taxon>
        <taxon>Chrysochromulinaceae</taxon>
        <taxon>Chrysochromulina</taxon>
    </lineage>
</organism>
<keyword evidence="1" id="KW-0479">Metal-binding</keyword>
<evidence type="ECO:0000313" key="6">
    <source>
        <dbReference type="Proteomes" id="UP000037460"/>
    </source>
</evidence>
<gene>
    <name evidence="5" type="ORF">Ctob_013878</name>
</gene>